<reference evidence="3" key="1">
    <citation type="journal article" date="2022" name="Int. J. Mol. Sci.">
        <title>Draft Genome of Tanacetum Coccineum: Genomic Comparison of Closely Related Tanacetum-Family Plants.</title>
        <authorList>
            <person name="Yamashiro T."/>
            <person name="Shiraishi A."/>
            <person name="Nakayama K."/>
            <person name="Satake H."/>
        </authorList>
    </citation>
    <scope>NUCLEOTIDE SEQUENCE</scope>
</reference>
<keyword evidence="4" id="KW-1185">Reference proteome</keyword>
<name>A0ABQ5CYR7_9ASTR</name>
<evidence type="ECO:0000256" key="1">
    <source>
        <dbReference type="SAM" id="MobiDB-lite"/>
    </source>
</evidence>
<comment type="caution">
    <text evidence="3">The sequence shown here is derived from an EMBL/GenBank/DDBJ whole genome shotgun (WGS) entry which is preliminary data.</text>
</comment>
<gene>
    <name evidence="3" type="ORF">Tco_0922126</name>
</gene>
<accession>A0ABQ5CYR7</accession>
<feature type="signal peptide" evidence="2">
    <location>
        <begin position="1"/>
        <end position="23"/>
    </location>
</feature>
<evidence type="ECO:0000256" key="2">
    <source>
        <dbReference type="SAM" id="SignalP"/>
    </source>
</evidence>
<evidence type="ECO:0000313" key="4">
    <source>
        <dbReference type="Proteomes" id="UP001151760"/>
    </source>
</evidence>
<organism evidence="3 4">
    <name type="scientific">Tanacetum coccineum</name>
    <dbReference type="NCBI Taxonomy" id="301880"/>
    <lineage>
        <taxon>Eukaryota</taxon>
        <taxon>Viridiplantae</taxon>
        <taxon>Streptophyta</taxon>
        <taxon>Embryophyta</taxon>
        <taxon>Tracheophyta</taxon>
        <taxon>Spermatophyta</taxon>
        <taxon>Magnoliopsida</taxon>
        <taxon>eudicotyledons</taxon>
        <taxon>Gunneridae</taxon>
        <taxon>Pentapetalae</taxon>
        <taxon>asterids</taxon>
        <taxon>campanulids</taxon>
        <taxon>Asterales</taxon>
        <taxon>Asteraceae</taxon>
        <taxon>Asteroideae</taxon>
        <taxon>Anthemideae</taxon>
        <taxon>Anthemidinae</taxon>
        <taxon>Tanacetum</taxon>
    </lineage>
</organism>
<dbReference type="Proteomes" id="UP001151760">
    <property type="component" value="Unassembled WGS sequence"/>
</dbReference>
<protein>
    <submittedName>
        <fullName evidence="3">Uncharacterized protein</fullName>
    </submittedName>
</protein>
<feature type="region of interest" description="Disordered" evidence="1">
    <location>
        <begin position="42"/>
        <end position="64"/>
    </location>
</feature>
<keyword evidence="2" id="KW-0732">Signal</keyword>
<dbReference type="EMBL" id="BQNB010014728">
    <property type="protein sequence ID" value="GJT31707.1"/>
    <property type="molecule type" value="Genomic_DNA"/>
</dbReference>
<sequence length="316" mass="34031">MIWILALVLACLVLLYCLSHSSANNAAAFVAVFDVPGNGSHVHTHDHNGSEAPDGSPDSILSSEPKPLGKHYKPPLHHRILSWRVFLSPNSKLNRCESYQLVVSIETYYPEHPLVCIKSGYHAHGVTQDSVTLVLTSFPGGSMYRDGGSGGSGGNGNAIVIHHKGMWMPFPECTGNLEGGDSVIGGDGDGVGMAKSLSTLPLVEGANGNVGKNKSSVAVEQVGGYQQGGNGCSLGWSLMYLQRILAMQVSVDPFGTRFNSYHRTLGSSAKAQSRFCRQSVGNRDDVEDIASAKRKNSYISITYKERVSGYDYEYKF</sequence>
<evidence type="ECO:0000313" key="3">
    <source>
        <dbReference type="EMBL" id="GJT31707.1"/>
    </source>
</evidence>
<reference evidence="3" key="2">
    <citation type="submission" date="2022-01" db="EMBL/GenBank/DDBJ databases">
        <authorList>
            <person name="Yamashiro T."/>
            <person name="Shiraishi A."/>
            <person name="Satake H."/>
            <person name="Nakayama K."/>
        </authorList>
    </citation>
    <scope>NUCLEOTIDE SEQUENCE</scope>
</reference>
<feature type="chain" id="PRO_5047440826" evidence="2">
    <location>
        <begin position="24"/>
        <end position="316"/>
    </location>
</feature>
<proteinExistence type="predicted"/>